<accession>A0A433DGC9</accession>
<gene>
    <name evidence="2" type="ORF">BC936DRAFT_140990</name>
</gene>
<proteinExistence type="predicted"/>
<reference evidence="2 3" key="1">
    <citation type="journal article" date="2018" name="New Phytol.">
        <title>Phylogenomics of Endogonaceae and evolution of mycorrhizas within Mucoromycota.</title>
        <authorList>
            <person name="Chang Y."/>
            <person name="Desiro A."/>
            <person name="Na H."/>
            <person name="Sandor L."/>
            <person name="Lipzen A."/>
            <person name="Clum A."/>
            <person name="Barry K."/>
            <person name="Grigoriev I.V."/>
            <person name="Martin F.M."/>
            <person name="Stajich J.E."/>
            <person name="Smith M.E."/>
            <person name="Bonito G."/>
            <person name="Spatafora J.W."/>
        </authorList>
    </citation>
    <scope>NUCLEOTIDE SEQUENCE [LARGE SCALE GENOMIC DNA]</scope>
    <source>
        <strain evidence="2 3">GMNB39</strain>
    </source>
</reference>
<comment type="caution">
    <text evidence="2">The sequence shown here is derived from an EMBL/GenBank/DDBJ whole genome shotgun (WGS) entry which is preliminary data.</text>
</comment>
<evidence type="ECO:0000256" key="1">
    <source>
        <dbReference type="SAM" id="MobiDB-lite"/>
    </source>
</evidence>
<dbReference type="Proteomes" id="UP000268093">
    <property type="component" value="Unassembled WGS sequence"/>
</dbReference>
<protein>
    <submittedName>
        <fullName evidence="2">Uncharacterized protein</fullName>
    </submittedName>
</protein>
<evidence type="ECO:0000313" key="3">
    <source>
        <dbReference type="Proteomes" id="UP000268093"/>
    </source>
</evidence>
<feature type="region of interest" description="Disordered" evidence="1">
    <location>
        <begin position="1"/>
        <end position="45"/>
    </location>
</feature>
<keyword evidence="3" id="KW-1185">Reference proteome</keyword>
<organism evidence="2 3">
    <name type="scientific">Jimgerdemannia flammicorona</name>
    <dbReference type="NCBI Taxonomy" id="994334"/>
    <lineage>
        <taxon>Eukaryota</taxon>
        <taxon>Fungi</taxon>
        <taxon>Fungi incertae sedis</taxon>
        <taxon>Mucoromycota</taxon>
        <taxon>Mucoromycotina</taxon>
        <taxon>Endogonomycetes</taxon>
        <taxon>Endogonales</taxon>
        <taxon>Endogonaceae</taxon>
        <taxon>Jimgerdemannia</taxon>
    </lineage>
</organism>
<dbReference type="EMBL" id="RBNI01001845">
    <property type="protein sequence ID" value="RUP49913.1"/>
    <property type="molecule type" value="Genomic_DNA"/>
</dbReference>
<dbReference type="AlphaFoldDB" id="A0A433DGC9"/>
<name>A0A433DGC9_9FUNG</name>
<evidence type="ECO:0000313" key="2">
    <source>
        <dbReference type="EMBL" id="RUP49913.1"/>
    </source>
</evidence>
<sequence>MSKLSHEAGVAHLRKQVQTTVSKKSDDDDNWLGDEGQQNDEDEDVNQVTEISENDAAVNVVRGPCIERLESTEAPDRKRPYILTSGTDVVSVLKSYAKDLPDGRNLAYWGILDLTGDSIASKALFTKEDWAEMVQSFKQEVKLSETPISDNASRLFDKIDETSDNDEPLSNNKTIQSGLSNPSDIEHALKDIDDVDSYTIKRAILTYAENLEEVDLPMSEAAFDNLFPNMLARKLLDRKQLKVEVGEICCWASAQRRNQERSVILRAQIGQRCDFKGTLRSSIDKVEAIVGLRSGGLPEAHRKKIFTDRIDLAVSMRDILYAFFSANPNAPDDKLHQMFVLGVQSWGWMYDVYAMDCKGTNVCRLGRLNRIKMPNAIETIACLEEICTVMTDIKTTLGVICNKANDAALSNARARRRKRTDVNDDAVGGCFGNVSGTPAKKRSTQEM</sequence>
<feature type="compositionally biased region" description="Acidic residues" evidence="1">
    <location>
        <begin position="27"/>
        <end position="45"/>
    </location>
</feature>
<dbReference type="OrthoDB" id="2427998at2759"/>